<evidence type="ECO:0000313" key="2">
    <source>
        <dbReference type="EMBL" id="AYB41870.1"/>
    </source>
</evidence>
<dbReference type="RefSeq" id="WP_119846175.1">
    <property type="nucleotide sequence ID" value="NZ_CP032412.1"/>
</dbReference>
<dbReference type="EMBL" id="CP032412">
    <property type="protein sequence ID" value="AYB41870.1"/>
    <property type="molecule type" value="Genomic_DNA"/>
</dbReference>
<accession>A0A385TBF1</accession>
<dbReference type="InterPro" id="IPR005186">
    <property type="entry name" value="FlaG"/>
</dbReference>
<dbReference type="AlphaFoldDB" id="A0A385TBF1"/>
<evidence type="ECO:0000256" key="1">
    <source>
        <dbReference type="SAM" id="MobiDB-lite"/>
    </source>
</evidence>
<gene>
    <name evidence="2" type="ORF">D5F53_00520</name>
</gene>
<dbReference type="PANTHER" id="PTHR37166">
    <property type="entry name" value="PROTEIN FLAG"/>
    <property type="match status" value="1"/>
</dbReference>
<keyword evidence="3" id="KW-1185">Reference proteome</keyword>
<dbReference type="Proteomes" id="UP000266552">
    <property type="component" value="Chromosome"/>
</dbReference>
<dbReference type="Gene3D" id="3.30.160.170">
    <property type="entry name" value="FlaG-like"/>
    <property type="match status" value="1"/>
</dbReference>
<sequence length="111" mass="12490">MKVEQNSSFIFPVPGLNDNLSSAASSSQTEKVSGKNKEDYTVPELMEKLNKKLSDMGTHIQVKLHEKTNTIMVAVVANETNEVIREIPPEKMLDIMYNMCLQVGVFLDEKM</sequence>
<feature type="region of interest" description="Disordered" evidence="1">
    <location>
        <begin position="1"/>
        <end position="39"/>
    </location>
</feature>
<dbReference type="InterPro" id="IPR035924">
    <property type="entry name" value="FlaG-like_sf"/>
</dbReference>
<organism evidence="2 3">
    <name type="scientific">Paenibacillus lautus</name>
    <name type="common">Bacillus lautus</name>
    <dbReference type="NCBI Taxonomy" id="1401"/>
    <lineage>
        <taxon>Bacteria</taxon>
        <taxon>Bacillati</taxon>
        <taxon>Bacillota</taxon>
        <taxon>Bacilli</taxon>
        <taxon>Bacillales</taxon>
        <taxon>Paenibacillaceae</taxon>
        <taxon>Paenibacillus</taxon>
    </lineage>
</organism>
<dbReference type="PANTHER" id="PTHR37166:SF1">
    <property type="entry name" value="PROTEIN FLAG"/>
    <property type="match status" value="1"/>
</dbReference>
<evidence type="ECO:0008006" key="4">
    <source>
        <dbReference type="Google" id="ProtNLM"/>
    </source>
</evidence>
<dbReference type="KEGG" id="plw:D5F53_00520"/>
<name>A0A385TBF1_PAELA</name>
<reference evidence="2 3" key="1">
    <citation type="submission" date="2018-09" db="EMBL/GenBank/DDBJ databases">
        <title>Genome Sequence of Paenibacillus lautus Strain E7593-69, Azo Dye-Degrading Bacteria, Isolated from Commercial Tattoo Inks.</title>
        <authorList>
            <person name="Nho S.W."/>
            <person name="Kim S.-J."/>
            <person name="Kweon O."/>
            <person name="Cerniglia C.E."/>
        </authorList>
    </citation>
    <scope>NUCLEOTIDE SEQUENCE [LARGE SCALE GENOMIC DNA]</scope>
    <source>
        <strain evidence="2 3">E7593-69</strain>
    </source>
</reference>
<dbReference type="SUPFAM" id="SSF160214">
    <property type="entry name" value="FlaG-like"/>
    <property type="match status" value="1"/>
</dbReference>
<protein>
    <recommendedName>
        <fullName evidence="4">Flagellar biosynthesis protein FlaG</fullName>
    </recommendedName>
</protein>
<proteinExistence type="predicted"/>
<evidence type="ECO:0000313" key="3">
    <source>
        <dbReference type="Proteomes" id="UP000266552"/>
    </source>
</evidence>
<dbReference type="Pfam" id="PF03646">
    <property type="entry name" value="FlaG"/>
    <property type="match status" value="1"/>
</dbReference>